<dbReference type="InterPro" id="IPR042211">
    <property type="entry name" value="CRISPR-assoc_Cas1_N"/>
</dbReference>
<sequence length="69" mass="7915">MKKTYYLFNPGELERKDNTLKFTPISEDGSENSVGGPRYLPVEDINEFYVFGSLRANSSLYNFLGQKDI</sequence>
<name>A0A015TTK4_BACFG</name>
<dbReference type="AlphaFoldDB" id="A0A015TTK4"/>
<accession>A0A015TTK4</accession>
<dbReference type="Proteomes" id="UP000020773">
    <property type="component" value="Unassembled WGS sequence"/>
</dbReference>
<organism evidence="1 2">
    <name type="scientific">Bacteroides fragilis str. 3998T(B)3</name>
    <dbReference type="NCBI Taxonomy" id="1339316"/>
    <lineage>
        <taxon>Bacteria</taxon>
        <taxon>Pseudomonadati</taxon>
        <taxon>Bacteroidota</taxon>
        <taxon>Bacteroidia</taxon>
        <taxon>Bacteroidales</taxon>
        <taxon>Bacteroidaceae</taxon>
        <taxon>Bacteroides</taxon>
    </lineage>
</organism>
<protein>
    <submittedName>
        <fullName evidence="1">CRISPR associated Cas1 family protein</fullName>
    </submittedName>
</protein>
<feature type="non-terminal residue" evidence="1">
    <location>
        <position position="69"/>
    </location>
</feature>
<evidence type="ECO:0000313" key="2">
    <source>
        <dbReference type="Proteomes" id="UP000020773"/>
    </source>
</evidence>
<evidence type="ECO:0000313" key="1">
    <source>
        <dbReference type="EMBL" id="EXY87769.1"/>
    </source>
</evidence>
<proteinExistence type="predicted"/>
<gene>
    <name evidence="1" type="ORF">M125_5604</name>
</gene>
<dbReference type="EMBL" id="JGDB01000383">
    <property type="protein sequence ID" value="EXY87769.1"/>
    <property type="molecule type" value="Genomic_DNA"/>
</dbReference>
<dbReference type="Gene3D" id="3.100.10.20">
    <property type="entry name" value="CRISPR-associated endonuclease Cas1, N-terminal domain"/>
    <property type="match status" value="1"/>
</dbReference>
<comment type="caution">
    <text evidence="1">The sequence shown here is derived from an EMBL/GenBank/DDBJ whole genome shotgun (WGS) entry which is preliminary data.</text>
</comment>
<reference evidence="1 2" key="1">
    <citation type="submission" date="2014-02" db="EMBL/GenBank/DDBJ databases">
        <authorList>
            <person name="Sears C."/>
            <person name="Carroll K."/>
            <person name="Sack B.R."/>
            <person name="Qadri F."/>
            <person name="Myers L.L."/>
            <person name="Chung G.-T."/>
            <person name="Escheverria P."/>
            <person name="Fraser C.M."/>
            <person name="Sadzewicz L."/>
            <person name="Shefchek K.A."/>
            <person name="Tallon L."/>
            <person name="Das S.P."/>
            <person name="Daugherty S."/>
            <person name="Mongodin E.F."/>
        </authorList>
    </citation>
    <scope>NUCLEOTIDE SEQUENCE [LARGE SCALE GENOMIC DNA]</scope>
    <source>
        <strain evidence="2">3998T(B)3</strain>
    </source>
</reference>